<evidence type="ECO:0000313" key="9">
    <source>
        <dbReference type="Proteomes" id="UP001177140"/>
    </source>
</evidence>
<dbReference type="PANTHER" id="PTHR35129:SF1">
    <property type="entry name" value="GUANINE NUCLEOTIDE-BINDING PROTEIN SUBUNIT GAMMA 1"/>
    <property type="match status" value="1"/>
</dbReference>
<proteinExistence type="predicted"/>
<name>A0AA41RSN5_PAPNU</name>
<evidence type="ECO:0000259" key="7">
    <source>
        <dbReference type="SMART" id="SM01224"/>
    </source>
</evidence>
<dbReference type="PANTHER" id="PTHR35129">
    <property type="entry name" value="GUANINE NUCLEOTIDE-BINDING PROTEIN SUBUNIT GAMMA 1"/>
    <property type="match status" value="1"/>
</dbReference>
<accession>A0AA41RSN5</accession>
<protein>
    <recommendedName>
        <fullName evidence="7">G protein gamma domain-containing protein</fullName>
    </recommendedName>
</protein>
<dbReference type="Proteomes" id="UP001177140">
    <property type="component" value="Unassembled WGS sequence"/>
</dbReference>
<keyword evidence="3 6" id="KW-0175">Coiled coil</keyword>
<evidence type="ECO:0000313" key="8">
    <source>
        <dbReference type="EMBL" id="MCL7026107.1"/>
    </source>
</evidence>
<organism evidence="8 9">
    <name type="scientific">Papaver nudicaule</name>
    <name type="common">Iceland poppy</name>
    <dbReference type="NCBI Taxonomy" id="74823"/>
    <lineage>
        <taxon>Eukaryota</taxon>
        <taxon>Viridiplantae</taxon>
        <taxon>Streptophyta</taxon>
        <taxon>Embryophyta</taxon>
        <taxon>Tracheophyta</taxon>
        <taxon>Spermatophyta</taxon>
        <taxon>Magnoliopsida</taxon>
        <taxon>Ranunculales</taxon>
        <taxon>Papaveraceae</taxon>
        <taxon>Papaveroideae</taxon>
        <taxon>Papaver</taxon>
    </lineage>
</organism>
<keyword evidence="2" id="KW-1003">Cell membrane</keyword>
<dbReference type="InterPro" id="IPR045878">
    <property type="entry name" value="GG1/2"/>
</dbReference>
<feature type="domain" description="G protein gamma" evidence="7">
    <location>
        <begin position="34"/>
        <end position="106"/>
    </location>
</feature>
<sequence>MATETETASSSYLRQLRLPTSMITSDTRGKHRVLAELKRLEQETRFLEKELEELERTNKVSDVCPELLHNIGTKPDALLPETKNPVNPTWDRWFEGPRKQQGCICCFFR</sequence>
<dbReference type="SMART" id="SM01224">
    <property type="entry name" value="G_gamma"/>
    <property type="match status" value="1"/>
</dbReference>
<comment type="caution">
    <text evidence="8">The sequence shown here is derived from an EMBL/GenBank/DDBJ whole genome shotgun (WGS) entry which is preliminary data.</text>
</comment>
<evidence type="ECO:0000256" key="4">
    <source>
        <dbReference type="ARBA" id="ARBA00023136"/>
    </source>
</evidence>
<reference evidence="8" key="1">
    <citation type="submission" date="2022-03" db="EMBL/GenBank/DDBJ databases">
        <title>A functionally conserved STORR gene fusion in Papaver species that diverged 16.8 million years ago.</title>
        <authorList>
            <person name="Catania T."/>
        </authorList>
    </citation>
    <scope>NUCLEOTIDE SEQUENCE</scope>
    <source>
        <strain evidence="8">S-191538</strain>
    </source>
</reference>
<evidence type="ECO:0000256" key="1">
    <source>
        <dbReference type="ARBA" id="ARBA00004236"/>
    </source>
</evidence>
<evidence type="ECO:0000256" key="6">
    <source>
        <dbReference type="SAM" id="Coils"/>
    </source>
</evidence>
<evidence type="ECO:0000256" key="3">
    <source>
        <dbReference type="ARBA" id="ARBA00023054"/>
    </source>
</evidence>
<evidence type="ECO:0000256" key="5">
    <source>
        <dbReference type="ARBA" id="ARBA00023224"/>
    </source>
</evidence>
<dbReference type="EMBL" id="JAJJMA010052656">
    <property type="protein sequence ID" value="MCL7026107.1"/>
    <property type="molecule type" value="Genomic_DNA"/>
</dbReference>
<evidence type="ECO:0000256" key="2">
    <source>
        <dbReference type="ARBA" id="ARBA00022475"/>
    </source>
</evidence>
<dbReference type="Pfam" id="PF00631">
    <property type="entry name" value="G-gamma"/>
    <property type="match status" value="1"/>
</dbReference>
<feature type="coiled-coil region" evidence="6">
    <location>
        <begin position="30"/>
        <end position="57"/>
    </location>
</feature>
<keyword evidence="9" id="KW-1185">Reference proteome</keyword>
<gene>
    <name evidence="8" type="ORF">MKW94_025357</name>
</gene>
<dbReference type="InterPro" id="IPR015898">
    <property type="entry name" value="G-protein_gamma-like_dom"/>
</dbReference>
<dbReference type="AlphaFoldDB" id="A0AA41RSN5"/>
<keyword evidence="5" id="KW-0807">Transducer</keyword>
<keyword evidence="4" id="KW-0472">Membrane</keyword>
<dbReference type="GO" id="GO:0007186">
    <property type="term" value="P:G protein-coupled receptor signaling pathway"/>
    <property type="evidence" value="ECO:0007669"/>
    <property type="project" value="InterPro"/>
</dbReference>
<dbReference type="GO" id="GO:0005886">
    <property type="term" value="C:plasma membrane"/>
    <property type="evidence" value="ECO:0007669"/>
    <property type="project" value="UniProtKB-SubCell"/>
</dbReference>
<comment type="subcellular location">
    <subcellularLocation>
        <location evidence="1">Cell membrane</location>
    </subcellularLocation>
</comment>